<feature type="transmembrane region" description="Helical" evidence="13">
    <location>
        <begin position="151"/>
        <end position="168"/>
    </location>
</feature>
<protein>
    <recommendedName>
        <fullName evidence="3 13">Flagellar biosynthetic protein FlhB</fullName>
    </recommendedName>
</protein>
<evidence type="ECO:0000256" key="13">
    <source>
        <dbReference type="RuleBase" id="RU364091"/>
    </source>
</evidence>
<dbReference type="InterPro" id="IPR006136">
    <property type="entry name" value="FlhB"/>
</dbReference>
<name>A0A6I6CZ15_9GAMM</name>
<evidence type="ECO:0000256" key="3">
    <source>
        <dbReference type="ARBA" id="ARBA00021622"/>
    </source>
</evidence>
<dbReference type="AlphaFoldDB" id="A0A6I6CZ15"/>
<keyword evidence="11 13" id="KW-1006">Bacterial flagellum protein export</keyword>
<dbReference type="GO" id="GO:0044780">
    <property type="term" value="P:bacterial-type flagellum assembly"/>
    <property type="evidence" value="ECO:0007669"/>
    <property type="project" value="InterPro"/>
</dbReference>
<comment type="function">
    <text evidence="12 13">Required for formation of the rod structure in the basal body of the flagellar apparatus. Together with FliI and FliH, may constitute the export apparatus of flagellin.</text>
</comment>
<evidence type="ECO:0000256" key="14">
    <source>
        <dbReference type="SAM" id="MobiDB-lite"/>
    </source>
</evidence>
<keyword evidence="8 13" id="KW-0653">Protein transport</keyword>
<dbReference type="RefSeq" id="WP_156227922.1">
    <property type="nucleotide sequence ID" value="NZ_CP046415.1"/>
</dbReference>
<dbReference type="InterPro" id="IPR029025">
    <property type="entry name" value="T3SS_substrate_exporter_C"/>
</dbReference>
<keyword evidence="9 13" id="KW-1133">Transmembrane helix</keyword>
<evidence type="ECO:0000256" key="2">
    <source>
        <dbReference type="ARBA" id="ARBA00010690"/>
    </source>
</evidence>
<dbReference type="EMBL" id="CP046415">
    <property type="protein sequence ID" value="QGT77888.1"/>
    <property type="molecule type" value="Genomic_DNA"/>
</dbReference>
<dbReference type="KEGG" id="ghl:GM160_02675"/>
<keyword evidence="16" id="KW-1185">Reference proteome</keyword>
<evidence type="ECO:0000313" key="15">
    <source>
        <dbReference type="EMBL" id="QGT77888.1"/>
    </source>
</evidence>
<dbReference type="GO" id="GO:0005886">
    <property type="term" value="C:plasma membrane"/>
    <property type="evidence" value="ECO:0007669"/>
    <property type="project" value="UniProtKB-SubCell"/>
</dbReference>
<dbReference type="NCBIfam" id="TIGR00328">
    <property type="entry name" value="flhB"/>
    <property type="match status" value="1"/>
</dbReference>
<evidence type="ECO:0000256" key="9">
    <source>
        <dbReference type="ARBA" id="ARBA00022989"/>
    </source>
</evidence>
<keyword evidence="15" id="KW-0969">Cilium</keyword>
<dbReference type="SUPFAM" id="SSF160544">
    <property type="entry name" value="EscU C-terminal domain-like"/>
    <property type="match status" value="1"/>
</dbReference>
<dbReference type="PRINTS" id="PR00950">
    <property type="entry name" value="TYPE3IMSPROT"/>
</dbReference>
<keyword evidence="4 13" id="KW-0813">Transport</keyword>
<organism evidence="15 16">
    <name type="scientific">Guyparkeria halophila</name>
    <dbReference type="NCBI Taxonomy" id="47960"/>
    <lineage>
        <taxon>Bacteria</taxon>
        <taxon>Pseudomonadati</taxon>
        <taxon>Pseudomonadota</taxon>
        <taxon>Gammaproteobacteria</taxon>
        <taxon>Chromatiales</taxon>
        <taxon>Thioalkalibacteraceae</taxon>
        <taxon>Guyparkeria</taxon>
    </lineage>
</organism>
<evidence type="ECO:0000256" key="11">
    <source>
        <dbReference type="ARBA" id="ARBA00023225"/>
    </source>
</evidence>
<feature type="region of interest" description="Disordered" evidence="14">
    <location>
        <begin position="357"/>
        <end position="379"/>
    </location>
</feature>
<dbReference type="Gene3D" id="6.10.250.2080">
    <property type="match status" value="1"/>
</dbReference>
<feature type="transmembrane region" description="Helical" evidence="13">
    <location>
        <begin position="188"/>
        <end position="212"/>
    </location>
</feature>
<keyword evidence="5 13" id="KW-1003">Cell membrane</keyword>
<keyword evidence="15" id="KW-0282">Flagellum</keyword>
<comment type="subcellular location">
    <subcellularLocation>
        <location evidence="1">Cell membrane</location>
        <topology evidence="1">Multi-pass membrane protein</topology>
    </subcellularLocation>
</comment>
<dbReference type="PANTHER" id="PTHR30531">
    <property type="entry name" value="FLAGELLAR BIOSYNTHETIC PROTEIN FLHB"/>
    <property type="match status" value="1"/>
</dbReference>
<comment type="similarity">
    <text evidence="2 13">Belongs to the type III secretion exporter family.</text>
</comment>
<evidence type="ECO:0000256" key="6">
    <source>
        <dbReference type="ARBA" id="ARBA00022692"/>
    </source>
</evidence>
<evidence type="ECO:0000256" key="7">
    <source>
        <dbReference type="ARBA" id="ARBA00022795"/>
    </source>
</evidence>
<keyword evidence="6 13" id="KW-0812">Transmembrane</keyword>
<evidence type="ECO:0000256" key="4">
    <source>
        <dbReference type="ARBA" id="ARBA00022448"/>
    </source>
</evidence>
<keyword evidence="15" id="KW-0966">Cell projection</keyword>
<gene>
    <name evidence="13 15" type="primary">flhB</name>
    <name evidence="15" type="ORF">GM160_02675</name>
</gene>
<reference evidence="15 16" key="1">
    <citation type="submission" date="2019-11" db="EMBL/GenBank/DDBJ databases">
        <authorList>
            <person name="Zhang J."/>
            <person name="Sun C."/>
        </authorList>
    </citation>
    <scope>NUCLEOTIDE SEQUENCE [LARGE SCALE GENOMIC DNA]</scope>
    <source>
        <strain evidence="16">sp2</strain>
    </source>
</reference>
<proteinExistence type="inferred from homology"/>
<accession>A0A6I6CZ15</accession>
<feature type="region of interest" description="Disordered" evidence="14">
    <location>
        <begin position="1"/>
        <end position="24"/>
    </location>
</feature>
<evidence type="ECO:0000256" key="12">
    <source>
        <dbReference type="ARBA" id="ARBA00025078"/>
    </source>
</evidence>
<evidence type="ECO:0000256" key="1">
    <source>
        <dbReference type="ARBA" id="ARBA00004651"/>
    </source>
</evidence>
<feature type="transmembrane region" description="Helical" evidence="13">
    <location>
        <begin position="37"/>
        <end position="56"/>
    </location>
</feature>
<dbReference type="InterPro" id="IPR006135">
    <property type="entry name" value="T3SS_substrate_exporter"/>
</dbReference>
<evidence type="ECO:0000313" key="16">
    <source>
        <dbReference type="Proteomes" id="UP000427716"/>
    </source>
</evidence>
<dbReference type="PANTHER" id="PTHR30531:SF12">
    <property type="entry name" value="FLAGELLAR BIOSYNTHETIC PROTEIN FLHB"/>
    <property type="match status" value="1"/>
</dbReference>
<feature type="transmembrane region" description="Helical" evidence="13">
    <location>
        <begin position="91"/>
        <end position="117"/>
    </location>
</feature>
<dbReference type="FunFam" id="3.40.1690.10:FF:000001">
    <property type="entry name" value="Flagellar biosynthetic protein FlhB"/>
    <property type="match status" value="1"/>
</dbReference>
<dbReference type="Pfam" id="PF01312">
    <property type="entry name" value="Bac_export_2"/>
    <property type="match status" value="1"/>
</dbReference>
<feature type="compositionally biased region" description="Basic and acidic residues" evidence="14">
    <location>
        <begin position="7"/>
        <end position="24"/>
    </location>
</feature>
<dbReference type="Proteomes" id="UP000427716">
    <property type="component" value="Chromosome"/>
</dbReference>
<keyword evidence="7 13" id="KW-1005">Bacterial flagellum biogenesis</keyword>
<sequence length="379" mass="41547">MAENENGQEKTEEPTAKRLREAREKGQVARSRELNSFLLTVGSAAVFLVFGGQMMLGLAEVVRNSFIIERADVFDQAAMFSRLANAFVDGFLSFVPLFFATIVLAIAATMAVGGWNFSTQAMAPKLSKMNPISGLKRIFGVQALMELGKTFAKFTLITAIGVAVFFAFEPEFLSLGLQPFDAALVHAGWLIAWGFLAVSLGLLLVALVDVPFQIWQHHKQQRMTLQEVKDEHKDVEGRPEIKQRIRQTQMQMSQRRMMEAVPEADVVVTNPTHYAVALKYDAEGVGAPMVVAKGVDEMALNLRKIAASHGVEIFEAPPLARALYTHVEIDEVIPAALYTAVAQVLAYVYQLKEAARGAGQTPGRPDPEVPEGFDVPAAE</sequence>
<evidence type="ECO:0000256" key="10">
    <source>
        <dbReference type="ARBA" id="ARBA00023136"/>
    </source>
</evidence>
<dbReference type="GO" id="GO:0009306">
    <property type="term" value="P:protein secretion"/>
    <property type="evidence" value="ECO:0007669"/>
    <property type="project" value="InterPro"/>
</dbReference>
<dbReference type="Gene3D" id="3.40.1690.10">
    <property type="entry name" value="secretion proteins EscU"/>
    <property type="match status" value="1"/>
</dbReference>
<keyword evidence="10 13" id="KW-0472">Membrane</keyword>
<evidence type="ECO:0000256" key="5">
    <source>
        <dbReference type="ARBA" id="ARBA00022475"/>
    </source>
</evidence>
<evidence type="ECO:0000256" key="8">
    <source>
        <dbReference type="ARBA" id="ARBA00022927"/>
    </source>
</evidence>